<sequence length="177" mass="21114">MISRLNFIFIIITILWLGEFLLFPSLDKDIKSEQKTYSVIFIAIIAIILLNASMFFMSILIIDCFLFRILGLIIYFMGLVLRYWSLILLGKNFSRNVEVRMDQTLIIRGSYKYLRHPLYIGLFLLTVAVPLYTGDLLIFLVAVILMYHVLRIRIKEEEDFMEEYLGERYVKWKKDRY</sequence>
<proteinExistence type="predicted"/>
<evidence type="ECO:0000256" key="1">
    <source>
        <dbReference type="ARBA" id="ARBA00004141"/>
    </source>
</evidence>
<dbReference type="GO" id="GO:0016020">
    <property type="term" value="C:membrane"/>
    <property type="evidence" value="ECO:0007669"/>
    <property type="project" value="UniProtKB-SubCell"/>
</dbReference>
<evidence type="ECO:0000313" key="6">
    <source>
        <dbReference type="EMBL" id="AQS53143.1"/>
    </source>
</evidence>
<feature type="transmembrane region" description="Helical" evidence="5">
    <location>
        <begin position="69"/>
        <end position="89"/>
    </location>
</feature>
<feature type="transmembrane region" description="Helical" evidence="5">
    <location>
        <begin position="7"/>
        <end position="26"/>
    </location>
</feature>
<name>A0A1S6INK9_9LACT</name>
<dbReference type="Gene3D" id="1.20.120.1630">
    <property type="match status" value="1"/>
</dbReference>
<dbReference type="InterPro" id="IPR007269">
    <property type="entry name" value="ICMT_MeTrfase"/>
</dbReference>
<keyword evidence="4 5" id="KW-0472">Membrane</keyword>
<reference evidence="6 7" key="1">
    <citation type="journal article" date="2014" name="Int. J. Syst. Evol. Microbiol.">
        <title>Jeotgalibaca dankookensis gen. nov., sp. nov., a member of the family Carnobacteriaceae, isolated from seujeot (Korean traditional food).</title>
        <authorList>
            <person name="Lee D.G."/>
            <person name="Trujillo M.E."/>
            <person name="Kang H."/>
            <person name="Ahn T.Y."/>
        </authorList>
    </citation>
    <scope>NUCLEOTIDE SEQUENCE [LARGE SCALE GENOMIC DNA]</scope>
    <source>
        <strain evidence="6 7">EX-07</strain>
    </source>
</reference>
<keyword evidence="7" id="KW-1185">Reference proteome</keyword>
<evidence type="ECO:0000256" key="5">
    <source>
        <dbReference type="SAM" id="Phobius"/>
    </source>
</evidence>
<feature type="transmembrane region" description="Helical" evidence="5">
    <location>
        <begin position="118"/>
        <end position="147"/>
    </location>
</feature>
<evidence type="ECO:0000256" key="3">
    <source>
        <dbReference type="ARBA" id="ARBA00022989"/>
    </source>
</evidence>
<dbReference type="PANTHER" id="PTHR12714:SF9">
    <property type="entry name" value="PROTEIN-S-ISOPRENYLCYSTEINE O-METHYLTRANSFERASE"/>
    <property type="match status" value="1"/>
</dbReference>
<dbReference type="AlphaFoldDB" id="A0A1S6INK9"/>
<dbReference type="KEGG" id="jda:BW727_100750"/>
<keyword evidence="2 5" id="KW-0812">Transmembrane</keyword>
<protein>
    <recommendedName>
        <fullName evidence="8">Steroid 5-alpha reductase C-terminal domain-containing protein</fullName>
    </recommendedName>
</protein>
<dbReference type="Pfam" id="PF04140">
    <property type="entry name" value="ICMT"/>
    <property type="match status" value="1"/>
</dbReference>
<gene>
    <name evidence="6" type="ORF">BW727_100750</name>
</gene>
<dbReference type="Proteomes" id="UP000188993">
    <property type="component" value="Chromosome"/>
</dbReference>
<evidence type="ECO:0000256" key="4">
    <source>
        <dbReference type="ARBA" id="ARBA00023136"/>
    </source>
</evidence>
<evidence type="ECO:0008006" key="8">
    <source>
        <dbReference type="Google" id="ProtNLM"/>
    </source>
</evidence>
<dbReference type="EMBL" id="CP019728">
    <property type="protein sequence ID" value="AQS53143.1"/>
    <property type="molecule type" value="Genomic_DNA"/>
</dbReference>
<comment type="subcellular location">
    <subcellularLocation>
        <location evidence="1">Membrane</location>
        <topology evidence="1">Multi-pass membrane protein</topology>
    </subcellularLocation>
</comment>
<evidence type="ECO:0000313" key="7">
    <source>
        <dbReference type="Proteomes" id="UP000188993"/>
    </source>
</evidence>
<accession>A0A1S6INK9</accession>
<dbReference type="PANTHER" id="PTHR12714">
    <property type="entry name" value="PROTEIN-S ISOPRENYLCYSTEINE O-METHYLTRANSFERASE"/>
    <property type="match status" value="1"/>
</dbReference>
<keyword evidence="3 5" id="KW-1133">Transmembrane helix</keyword>
<dbReference type="GO" id="GO:0004671">
    <property type="term" value="F:protein C-terminal S-isoprenylcysteine carboxyl O-methyltransferase activity"/>
    <property type="evidence" value="ECO:0007669"/>
    <property type="project" value="InterPro"/>
</dbReference>
<evidence type="ECO:0000256" key="2">
    <source>
        <dbReference type="ARBA" id="ARBA00022692"/>
    </source>
</evidence>
<organism evidence="6 7">
    <name type="scientific">Jeotgalibaca dankookensis</name>
    <dbReference type="NCBI Taxonomy" id="708126"/>
    <lineage>
        <taxon>Bacteria</taxon>
        <taxon>Bacillati</taxon>
        <taxon>Bacillota</taxon>
        <taxon>Bacilli</taxon>
        <taxon>Lactobacillales</taxon>
        <taxon>Carnobacteriaceae</taxon>
        <taxon>Jeotgalibaca</taxon>
    </lineage>
</organism>
<feature type="transmembrane region" description="Helical" evidence="5">
    <location>
        <begin position="38"/>
        <end position="62"/>
    </location>
</feature>